<name>A0ABN7J5E4_9BASI</name>
<accession>A0ABN7J5E4</accession>
<organism evidence="1 2">
    <name type="scientific">Tilletia caries</name>
    <name type="common">wheat bunt fungus</name>
    <dbReference type="NCBI Taxonomy" id="13290"/>
    <lineage>
        <taxon>Eukaryota</taxon>
        <taxon>Fungi</taxon>
        <taxon>Dikarya</taxon>
        <taxon>Basidiomycota</taxon>
        <taxon>Ustilaginomycotina</taxon>
        <taxon>Exobasidiomycetes</taxon>
        <taxon>Tilletiales</taxon>
        <taxon>Tilletiaceae</taxon>
        <taxon>Tilletia</taxon>
    </lineage>
</organism>
<proteinExistence type="predicted"/>
<dbReference type="EMBL" id="CAJHJG010005026">
    <property type="protein sequence ID" value="CAD6947067.1"/>
    <property type="molecule type" value="Genomic_DNA"/>
</dbReference>
<evidence type="ECO:0000313" key="2">
    <source>
        <dbReference type="Proteomes" id="UP000836402"/>
    </source>
</evidence>
<keyword evidence="2" id="KW-1185">Reference proteome</keyword>
<sequence length="229" mass="24840">MSGITTSSEPSAPTGVDATGITICGSAMGNYEKILAKLIRGQQRGSSDEVKMSRNTILLEGKSTWLPWRNKIASALSPHLQGRLWYLIHGHPATSVEAYRLIFATMDGKPIDREEAKAYRDTDLTQAGGVLINTLGTKTSNDVASHVTGDGIDGQAVWQTLFRRYSGKDLASQQAAELKLAVYSLGNKSVQDVTQELEHQFSQIFISGGDPVSESRKIGIALRIFTGTR</sequence>
<evidence type="ECO:0000313" key="1">
    <source>
        <dbReference type="EMBL" id="CAD6947067.1"/>
    </source>
</evidence>
<protein>
    <recommendedName>
        <fullName evidence="3">ERAP1-like C-terminal domain-containing protein</fullName>
    </recommendedName>
</protein>
<dbReference type="Proteomes" id="UP000836402">
    <property type="component" value="Unassembled WGS sequence"/>
</dbReference>
<reference evidence="1" key="1">
    <citation type="submission" date="2020-10" db="EMBL/GenBank/DDBJ databases">
        <authorList>
            <person name="Sedaghatjoo S."/>
        </authorList>
    </citation>
    <scope>NUCLEOTIDE SEQUENCE</scope>
    <source>
        <strain evidence="1">AZH3</strain>
    </source>
</reference>
<gene>
    <name evidence="1" type="ORF">JKIAZH3_G2693</name>
</gene>
<evidence type="ECO:0008006" key="3">
    <source>
        <dbReference type="Google" id="ProtNLM"/>
    </source>
</evidence>
<comment type="caution">
    <text evidence="1">The sequence shown here is derived from an EMBL/GenBank/DDBJ whole genome shotgun (WGS) entry which is preliminary data.</text>
</comment>